<evidence type="ECO:0000313" key="9">
    <source>
        <dbReference type="EMBL" id="PQP23501.1"/>
    </source>
</evidence>
<dbReference type="InterPro" id="IPR002364">
    <property type="entry name" value="Quin_OxRdtase/zeta-crystal_CS"/>
</dbReference>
<comment type="subunit">
    <text evidence="2">Homotetramer.</text>
</comment>
<dbReference type="InterPro" id="IPR013149">
    <property type="entry name" value="ADH-like_C"/>
</dbReference>
<comment type="subcellular location">
    <subcellularLocation>
        <location evidence="1">Cytoplasm</location>
    </subcellularLocation>
</comment>
<dbReference type="GO" id="GO:0008270">
    <property type="term" value="F:zinc ion binding"/>
    <property type="evidence" value="ECO:0007669"/>
    <property type="project" value="InterPro"/>
</dbReference>
<dbReference type="PANTHER" id="PTHR44154">
    <property type="entry name" value="QUINONE OXIDOREDUCTASE"/>
    <property type="match status" value="1"/>
</dbReference>
<dbReference type="Pfam" id="PF00107">
    <property type="entry name" value="ADH_zinc_N"/>
    <property type="match status" value="1"/>
</dbReference>
<evidence type="ECO:0000256" key="3">
    <source>
        <dbReference type="ARBA" id="ARBA00022490"/>
    </source>
</evidence>
<evidence type="ECO:0000256" key="7">
    <source>
        <dbReference type="SAM" id="MobiDB-lite"/>
    </source>
</evidence>
<dbReference type="InterPro" id="IPR010085">
    <property type="entry name" value="Crot_CoA_red"/>
</dbReference>
<dbReference type="InterPro" id="IPR011032">
    <property type="entry name" value="GroES-like_sf"/>
</dbReference>
<feature type="domain" description="Enoyl reductase (ER)" evidence="8">
    <location>
        <begin position="44"/>
        <end position="408"/>
    </location>
</feature>
<keyword evidence="5" id="KW-0694">RNA-binding</keyword>
<protein>
    <submittedName>
        <fullName evidence="9">Crotonyl-CoA carboxylase/reductase</fullName>
    </submittedName>
</protein>
<dbReference type="GO" id="GO:0005737">
    <property type="term" value="C:cytoplasm"/>
    <property type="evidence" value="ECO:0007669"/>
    <property type="project" value="UniProtKB-SubCell"/>
</dbReference>
<dbReference type="GO" id="GO:0043880">
    <property type="term" value="F:crotonyl-CoA reductase activity"/>
    <property type="evidence" value="ECO:0007669"/>
    <property type="project" value="InterPro"/>
</dbReference>
<comment type="caution">
    <text evidence="9">The sequence shown here is derived from an EMBL/GenBank/DDBJ whole genome shotgun (WGS) entry which is preliminary data.</text>
</comment>
<dbReference type="CDD" id="cd08246">
    <property type="entry name" value="crotonyl_coA_red"/>
    <property type="match status" value="1"/>
</dbReference>
<dbReference type="InterPro" id="IPR020843">
    <property type="entry name" value="ER"/>
</dbReference>
<dbReference type="NCBIfam" id="TIGR01751">
    <property type="entry name" value="crot-CoA-red"/>
    <property type="match status" value="1"/>
</dbReference>
<dbReference type="PANTHER" id="PTHR44154:SF1">
    <property type="entry name" value="QUINONE OXIDOREDUCTASE"/>
    <property type="match status" value="1"/>
</dbReference>
<feature type="region of interest" description="Disordered" evidence="7">
    <location>
        <begin position="1"/>
        <end position="26"/>
    </location>
</feature>
<accession>A0A2S8J8W1</accession>
<dbReference type="EMBL" id="PUIO01000020">
    <property type="protein sequence ID" value="PQP23501.1"/>
    <property type="molecule type" value="Genomic_DNA"/>
</dbReference>
<evidence type="ECO:0000256" key="6">
    <source>
        <dbReference type="ARBA" id="ARBA00022990"/>
    </source>
</evidence>
<dbReference type="Proteomes" id="UP000239290">
    <property type="component" value="Unassembled WGS sequence"/>
</dbReference>
<sequence length="426" mass="45715">MTELLERQSVADPTTDAVEPGTLPPLGVVPKRMHAQVVRPERYGDPATAFVHEVVDTPQLGAGEVLIAVMAAGVNYNNVWAARGYPVDQVATRQRRGETEDFHIGGSDASGIVYAVREGVSGISIGDEVVVHPGVWDESDPWITAGRDQMIAPSAKIWGYDTNYGSFGQFARVQAHQVLPKAAHLSWAEAAAPTLVGTTAYRMLHGWKGNTVTEGDLVLVWGGSGGLGTQACQLVREAGGRAIAVVSDDERGAYAMKYGAIGYINRREFDHWGIPPLVDDTAGQKAWTASARAFGKKIWEIAGSREDPAIVFEHPGASTIPTSIFVCQPGGMVAICAGTTGFDAMVDLRYHWTRQKRLQGSHGTNDEQAIAYNQLVVDGKIDPVVGRVLPMNDIALSHAQMGRGEEVFGNTVHLIGAKTPDEGRRA</sequence>
<dbReference type="InterPro" id="IPR051603">
    <property type="entry name" value="Zinc-ADH_QOR/CCCR"/>
</dbReference>
<evidence type="ECO:0000313" key="10">
    <source>
        <dbReference type="Proteomes" id="UP000239290"/>
    </source>
</evidence>
<dbReference type="Pfam" id="PF08240">
    <property type="entry name" value="ADH_N"/>
    <property type="match status" value="1"/>
</dbReference>
<dbReference type="PROSITE" id="PS01162">
    <property type="entry name" value="QOR_ZETA_CRYSTAL"/>
    <property type="match status" value="1"/>
</dbReference>
<dbReference type="Gene3D" id="3.90.180.10">
    <property type="entry name" value="Medium-chain alcohol dehydrogenases, catalytic domain"/>
    <property type="match status" value="1"/>
</dbReference>
<dbReference type="GO" id="GO:0003723">
    <property type="term" value="F:RNA binding"/>
    <property type="evidence" value="ECO:0007669"/>
    <property type="project" value="UniProtKB-KW"/>
</dbReference>
<organism evidence="9 10">
    <name type="scientific">Rhodococcus opacus</name>
    <name type="common">Nocardia opaca</name>
    <dbReference type="NCBI Taxonomy" id="37919"/>
    <lineage>
        <taxon>Bacteria</taxon>
        <taxon>Bacillati</taxon>
        <taxon>Actinomycetota</taxon>
        <taxon>Actinomycetes</taxon>
        <taxon>Mycobacteriales</taxon>
        <taxon>Nocardiaceae</taxon>
        <taxon>Rhodococcus</taxon>
    </lineage>
</organism>
<evidence type="ECO:0000256" key="5">
    <source>
        <dbReference type="ARBA" id="ARBA00022884"/>
    </source>
</evidence>
<evidence type="ECO:0000259" key="8">
    <source>
        <dbReference type="SMART" id="SM00829"/>
    </source>
</evidence>
<keyword evidence="6" id="KW-0007">Acetylation</keyword>
<proteinExistence type="predicted"/>
<keyword evidence="4" id="KW-0521">NADP</keyword>
<dbReference type="Gene3D" id="3.40.50.720">
    <property type="entry name" value="NAD(P)-binding Rossmann-like Domain"/>
    <property type="match status" value="1"/>
</dbReference>
<reference evidence="10" key="1">
    <citation type="submission" date="2018-02" db="EMBL/GenBank/DDBJ databases">
        <title>Draft genome sequencing of Rhodococcus opacus KU647198.</title>
        <authorList>
            <person name="Zheng B.-X."/>
        </authorList>
    </citation>
    <scope>NUCLEOTIDE SEQUENCE [LARGE SCALE GENOMIC DNA]</scope>
    <source>
        <strain evidence="10">04-OD7</strain>
    </source>
</reference>
<dbReference type="AlphaFoldDB" id="A0A2S8J8W1"/>
<dbReference type="InterPro" id="IPR013154">
    <property type="entry name" value="ADH-like_N"/>
</dbReference>
<dbReference type="SUPFAM" id="SSF51735">
    <property type="entry name" value="NAD(P)-binding Rossmann-fold domains"/>
    <property type="match status" value="1"/>
</dbReference>
<evidence type="ECO:0000256" key="2">
    <source>
        <dbReference type="ARBA" id="ARBA00011881"/>
    </source>
</evidence>
<dbReference type="SUPFAM" id="SSF50129">
    <property type="entry name" value="GroES-like"/>
    <property type="match status" value="1"/>
</dbReference>
<dbReference type="RefSeq" id="WP_105416378.1">
    <property type="nucleotide sequence ID" value="NZ_PUIO01000020.1"/>
</dbReference>
<keyword evidence="3" id="KW-0963">Cytoplasm</keyword>
<evidence type="ECO:0000256" key="4">
    <source>
        <dbReference type="ARBA" id="ARBA00022857"/>
    </source>
</evidence>
<evidence type="ECO:0000256" key="1">
    <source>
        <dbReference type="ARBA" id="ARBA00004496"/>
    </source>
</evidence>
<name>A0A2S8J8W1_RHOOP</name>
<dbReference type="SMART" id="SM00829">
    <property type="entry name" value="PKS_ER"/>
    <property type="match status" value="1"/>
</dbReference>
<dbReference type="InterPro" id="IPR036291">
    <property type="entry name" value="NAD(P)-bd_dom_sf"/>
</dbReference>
<gene>
    <name evidence="9" type="primary">ccrA</name>
    <name evidence="9" type="ORF">C5613_18290</name>
</gene>